<feature type="region of interest" description="Disordered" evidence="3">
    <location>
        <begin position="159"/>
        <end position="179"/>
    </location>
</feature>
<evidence type="ECO:0000256" key="3">
    <source>
        <dbReference type="SAM" id="MobiDB-lite"/>
    </source>
</evidence>
<dbReference type="Pfam" id="PF01535">
    <property type="entry name" value="PPR"/>
    <property type="match status" value="2"/>
</dbReference>
<dbReference type="SUPFAM" id="SSF51430">
    <property type="entry name" value="NAD(P)-linked oxidoreductase"/>
    <property type="match status" value="1"/>
</dbReference>
<organism evidence="4 5">
    <name type="scientific">Escallonia rubra</name>
    <dbReference type="NCBI Taxonomy" id="112253"/>
    <lineage>
        <taxon>Eukaryota</taxon>
        <taxon>Viridiplantae</taxon>
        <taxon>Streptophyta</taxon>
        <taxon>Embryophyta</taxon>
        <taxon>Tracheophyta</taxon>
        <taxon>Spermatophyta</taxon>
        <taxon>Magnoliopsida</taxon>
        <taxon>eudicotyledons</taxon>
        <taxon>Gunneridae</taxon>
        <taxon>Pentapetalae</taxon>
        <taxon>asterids</taxon>
        <taxon>campanulids</taxon>
        <taxon>Escalloniales</taxon>
        <taxon>Escalloniaceae</taxon>
        <taxon>Escallonia</taxon>
    </lineage>
</organism>
<feature type="compositionally biased region" description="Pro residues" evidence="3">
    <location>
        <begin position="68"/>
        <end position="81"/>
    </location>
</feature>
<dbReference type="AlphaFoldDB" id="A0AA88RUV7"/>
<feature type="repeat" description="PPR" evidence="2">
    <location>
        <begin position="441"/>
        <end position="475"/>
    </location>
</feature>
<dbReference type="InterPro" id="IPR011990">
    <property type="entry name" value="TPR-like_helical_dom_sf"/>
</dbReference>
<reference evidence="4" key="1">
    <citation type="submission" date="2022-12" db="EMBL/GenBank/DDBJ databases">
        <title>Draft genome assemblies for two species of Escallonia (Escalloniales).</title>
        <authorList>
            <person name="Chanderbali A."/>
            <person name="Dervinis C."/>
            <person name="Anghel I."/>
            <person name="Soltis D."/>
            <person name="Soltis P."/>
            <person name="Zapata F."/>
        </authorList>
    </citation>
    <scope>NUCLEOTIDE SEQUENCE</scope>
    <source>
        <strain evidence="4">UCBG92.1500</strain>
        <tissue evidence="4">Leaf</tissue>
    </source>
</reference>
<keyword evidence="1" id="KW-0677">Repeat</keyword>
<proteinExistence type="predicted"/>
<evidence type="ECO:0000313" key="5">
    <source>
        <dbReference type="Proteomes" id="UP001187471"/>
    </source>
</evidence>
<feature type="region of interest" description="Disordered" evidence="3">
    <location>
        <begin position="34"/>
        <end position="109"/>
    </location>
</feature>
<dbReference type="Gene3D" id="3.20.20.100">
    <property type="entry name" value="NADP-dependent oxidoreductase domain"/>
    <property type="match status" value="1"/>
</dbReference>
<accession>A0AA88RUV7</accession>
<dbReference type="InterPro" id="IPR036812">
    <property type="entry name" value="NAD(P)_OxRdtase_dom_sf"/>
</dbReference>
<dbReference type="PANTHER" id="PTHR47926:SF361">
    <property type="entry name" value="PENTACOTRIPEPTIDE-REPEAT REGION OF PRORP DOMAIN-CONTAINING PROTEIN"/>
    <property type="match status" value="1"/>
</dbReference>
<dbReference type="InterPro" id="IPR002885">
    <property type="entry name" value="PPR_rpt"/>
</dbReference>
<evidence type="ECO:0000256" key="2">
    <source>
        <dbReference type="PROSITE-ProRule" id="PRU00708"/>
    </source>
</evidence>
<dbReference type="GO" id="GO:0009451">
    <property type="term" value="P:RNA modification"/>
    <property type="evidence" value="ECO:0007669"/>
    <property type="project" value="InterPro"/>
</dbReference>
<dbReference type="EMBL" id="JAVXUO010000539">
    <property type="protein sequence ID" value="KAK2991283.1"/>
    <property type="molecule type" value="Genomic_DNA"/>
</dbReference>
<dbReference type="PANTHER" id="PTHR47926">
    <property type="entry name" value="PENTATRICOPEPTIDE REPEAT-CONTAINING PROTEIN"/>
    <property type="match status" value="1"/>
</dbReference>
<gene>
    <name evidence="4" type="ORF">RJ640_024548</name>
</gene>
<dbReference type="Proteomes" id="UP001187471">
    <property type="component" value="Unassembled WGS sequence"/>
</dbReference>
<dbReference type="InterPro" id="IPR046960">
    <property type="entry name" value="PPR_At4g14850-like_plant"/>
</dbReference>
<dbReference type="PROSITE" id="PS51375">
    <property type="entry name" value="PPR"/>
    <property type="match status" value="1"/>
</dbReference>
<sequence>MPLPTVNPLRSLRPTILELQSNDHFIPFPPILPTPLHLPPPRQPRRLSHSLLRSPPPHPTPTSTFPPNRYPPPSPDSPHGPPLLQALMSPPRTQHGPHSPLLHPLRPTPQPSTTTTWWSFLRPRCCNGRRVDKIKDRFMHVASEARLPSYRQIQAAREKVSGDCSERDKQQRLATSDSSGLEQRSLGTFLEFPPSIFVSAEKDLNLICLGLGSYRVEAEYVPLYSNYGIGLPTWSPLASGVLIGKYNKGTILSDSRFALENYKRKENEMKMGSKENEMKMGSKGSCVNSNHELVERKKRKEEEENRAGCNLPRSLASVASLFGTYPWFLGYHIDLAIYVAAMIAGYAHNSGYEEAAELFVEMQYHHYHDIDDMLKFPISWILACGKIEDGGHCGRQVHGNAIKLGLVSKSYVQSVLVGMYGRFGLVTDARRMFEINADGRNAACWSAMLAGYIRNGFSIEAIKILYEMNVAGLKPQESLLNEVISACGSKSIENINGGYVHRMSIASGI</sequence>
<evidence type="ECO:0000256" key="1">
    <source>
        <dbReference type="ARBA" id="ARBA00022737"/>
    </source>
</evidence>
<name>A0AA88RUV7_9ASTE</name>
<dbReference type="FunFam" id="1.25.40.10:FF:000285">
    <property type="entry name" value="Pentatricopeptide repeat-containing protein, chloroplastic"/>
    <property type="match status" value="1"/>
</dbReference>
<keyword evidence="5" id="KW-1185">Reference proteome</keyword>
<protein>
    <recommendedName>
        <fullName evidence="6">Pentatricopeptide repeat-containing protein</fullName>
    </recommendedName>
</protein>
<evidence type="ECO:0008006" key="6">
    <source>
        <dbReference type="Google" id="ProtNLM"/>
    </source>
</evidence>
<feature type="compositionally biased region" description="Basic and acidic residues" evidence="3">
    <location>
        <begin position="159"/>
        <end position="171"/>
    </location>
</feature>
<comment type="caution">
    <text evidence="4">The sequence shown here is derived from an EMBL/GenBank/DDBJ whole genome shotgun (WGS) entry which is preliminary data.</text>
</comment>
<evidence type="ECO:0000313" key="4">
    <source>
        <dbReference type="EMBL" id="KAK2991283.1"/>
    </source>
</evidence>
<dbReference type="Gene3D" id="1.25.40.10">
    <property type="entry name" value="Tetratricopeptide repeat domain"/>
    <property type="match status" value="1"/>
</dbReference>
<dbReference type="GO" id="GO:0003723">
    <property type="term" value="F:RNA binding"/>
    <property type="evidence" value="ECO:0007669"/>
    <property type="project" value="InterPro"/>
</dbReference>